<organism evidence="4 5">
    <name type="scientific">Xenopus laevis</name>
    <name type="common">African clawed frog</name>
    <dbReference type="NCBI Taxonomy" id="8355"/>
    <lineage>
        <taxon>Eukaryota</taxon>
        <taxon>Metazoa</taxon>
        <taxon>Chordata</taxon>
        <taxon>Craniata</taxon>
        <taxon>Vertebrata</taxon>
        <taxon>Euteleostomi</taxon>
        <taxon>Amphibia</taxon>
        <taxon>Batrachia</taxon>
        <taxon>Anura</taxon>
        <taxon>Pipoidea</taxon>
        <taxon>Pipidae</taxon>
        <taxon>Xenopodinae</taxon>
        <taxon>Xenopus</taxon>
        <taxon>Xenopus</taxon>
    </lineage>
</organism>
<dbReference type="CDD" id="cd00590">
    <property type="entry name" value="RRM_SF"/>
    <property type="match status" value="1"/>
</dbReference>
<evidence type="ECO:0000259" key="3">
    <source>
        <dbReference type="PROSITE" id="PS50102"/>
    </source>
</evidence>
<dbReference type="AlphaFoldDB" id="A0A8J0T0J1"/>
<evidence type="ECO:0000313" key="4">
    <source>
        <dbReference type="Proteomes" id="UP000186698"/>
    </source>
</evidence>
<feature type="domain" description="RRM" evidence="3">
    <location>
        <begin position="36"/>
        <end position="109"/>
    </location>
</feature>
<evidence type="ECO:0000256" key="2">
    <source>
        <dbReference type="PROSITE-ProRule" id="PRU00176"/>
    </source>
</evidence>
<proteinExistence type="predicted"/>
<sequence>MQRGNQVKRWSRVRMDPLQDSSEDVDWYEDGDNEKYQIYVGNLPNTLPEEQLKNLFEEYQPKRFRVFREGYKCFAFVSFEDSITMHHVLRQLNNCSLEGRCLVVSKSHRTSRSSCSSLQDLQLPDSTGEIKDYDQNCTEEKEIADNTFDEEEGYYNGRDVTAYSKAGEMPKDPVEEYKGTTGEFNKTDFAAASKDNFKQTYKEKSDGKVSPRNSNCGGWEDVPVQCCCSDDQSCSDVEQDVSCTDFKKIRYCILKLEKKKLELEILKLRLEIQKLNKCGFRNKE</sequence>
<evidence type="ECO:0000313" key="6">
    <source>
        <dbReference type="Xenbase" id="XB-GENE-6487825"/>
    </source>
</evidence>
<protein>
    <submittedName>
        <fullName evidence="5">Uncharacterized protein XB5727634.L isoform X1</fullName>
    </submittedName>
</protein>
<dbReference type="PANTHER" id="PTHR48025">
    <property type="entry name" value="OS02G0815200 PROTEIN"/>
    <property type="match status" value="1"/>
</dbReference>
<keyword evidence="1 2" id="KW-0694">RNA-binding</keyword>
<dbReference type="PROSITE" id="PS50102">
    <property type="entry name" value="RRM"/>
    <property type="match status" value="1"/>
</dbReference>
<reference evidence="5" key="1">
    <citation type="submission" date="2025-08" db="UniProtKB">
        <authorList>
            <consortium name="RefSeq"/>
        </authorList>
    </citation>
    <scope>IDENTIFICATION</scope>
    <source>
        <strain evidence="5">J_2021</strain>
        <tissue evidence="5">Erythrocytes</tissue>
    </source>
</reference>
<dbReference type="InterPro" id="IPR050502">
    <property type="entry name" value="Euk_RNA-bind_prot"/>
</dbReference>
<dbReference type="AGR" id="Xenbase:XB-GENE-6487825"/>
<keyword evidence="4" id="KW-1185">Reference proteome</keyword>
<name>A0A8J0T0J1_XENLA</name>
<dbReference type="SUPFAM" id="SSF54928">
    <property type="entry name" value="RNA-binding domain, RBD"/>
    <property type="match status" value="1"/>
</dbReference>
<evidence type="ECO:0000256" key="1">
    <source>
        <dbReference type="ARBA" id="ARBA00022884"/>
    </source>
</evidence>
<dbReference type="PANTHER" id="PTHR48025:SF1">
    <property type="entry name" value="RRM DOMAIN-CONTAINING PROTEIN"/>
    <property type="match status" value="1"/>
</dbReference>
<dbReference type="CTD" id="108696102"/>
<dbReference type="InterPro" id="IPR000504">
    <property type="entry name" value="RRM_dom"/>
</dbReference>
<dbReference type="RefSeq" id="XP_018080633.1">
    <property type="nucleotide sequence ID" value="XM_018225144.2"/>
</dbReference>
<dbReference type="Pfam" id="PF00076">
    <property type="entry name" value="RRM_1"/>
    <property type="match status" value="1"/>
</dbReference>
<dbReference type="GO" id="GO:0003729">
    <property type="term" value="F:mRNA binding"/>
    <property type="evidence" value="ECO:0007669"/>
    <property type="project" value="TreeGrafter"/>
</dbReference>
<evidence type="ECO:0000313" key="5">
    <source>
        <dbReference type="RefSeq" id="XP_018080633.1"/>
    </source>
</evidence>
<gene>
    <name evidence="5 6" type="primary">XB5727634.L</name>
</gene>
<dbReference type="GeneID" id="108696102"/>
<dbReference type="OrthoDB" id="21643at2759"/>
<dbReference type="InterPro" id="IPR012677">
    <property type="entry name" value="Nucleotide-bd_a/b_plait_sf"/>
</dbReference>
<dbReference type="Gene3D" id="3.30.70.330">
    <property type="match status" value="1"/>
</dbReference>
<dbReference type="Proteomes" id="UP000186698">
    <property type="component" value="Chromosome 7L"/>
</dbReference>
<accession>A0A8J0T0J1</accession>
<dbReference type="SMART" id="SM00360">
    <property type="entry name" value="RRM"/>
    <property type="match status" value="1"/>
</dbReference>
<dbReference type="InterPro" id="IPR035979">
    <property type="entry name" value="RBD_domain_sf"/>
</dbReference>
<dbReference type="Xenbase" id="XB-GENE-6487825">
    <property type="gene designation" value="XB5727634.L"/>
</dbReference>
<dbReference type="KEGG" id="xla:108696102"/>